<feature type="transmembrane region" description="Helical" evidence="1">
    <location>
        <begin position="299"/>
        <end position="319"/>
    </location>
</feature>
<feature type="transmembrane region" description="Helical" evidence="1">
    <location>
        <begin position="157"/>
        <end position="173"/>
    </location>
</feature>
<protein>
    <submittedName>
        <fullName evidence="2">Membrane protein involved in the export of O-antigen and teichoic acid</fullName>
    </submittedName>
</protein>
<dbReference type="PANTHER" id="PTHR43424">
    <property type="entry name" value="LOCUS PUTATIVE PROTEIN 1-RELATED"/>
    <property type="match status" value="1"/>
</dbReference>
<dbReference type="OrthoDB" id="5785171at2"/>
<gene>
    <name evidence="2" type="ORF">SAMN05216421_0710</name>
</gene>
<dbReference type="RefSeq" id="WP_093391855.1">
    <property type="nucleotide sequence ID" value="NZ_LT629736.1"/>
</dbReference>
<feature type="transmembrane region" description="Helical" evidence="1">
    <location>
        <begin position="223"/>
        <end position="248"/>
    </location>
</feature>
<organism evidence="2 3">
    <name type="scientific">Halopseudomonas xinjiangensis</name>
    <dbReference type="NCBI Taxonomy" id="487184"/>
    <lineage>
        <taxon>Bacteria</taxon>
        <taxon>Pseudomonadati</taxon>
        <taxon>Pseudomonadota</taxon>
        <taxon>Gammaproteobacteria</taxon>
        <taxon>Pseudomonadales</taxon>
        <taxon>Pseudomonadaceae</taxon>
        <taxon>Halopseudomonas</taxon>
    </lineage>
</organism>
<evidence type="ECO:0000313" key="3">
    <source>
        <dbReference type="Proteomes" id="UP000243207"/>
    </source>
</evidence>
<accession>A0A1H1NKW4</accession>
<dbReference type="STRING" id="487184.SAMN05216421_0710"/>
<proteinExistence type="predicted"/>
<feature type="transmembrane region" description="Helical" evidence="1">
    <location>
        <begin position="179"/>
        <end position="202"/>
    </location>
</feature>
<feature type="transmembrane region" description="Helical" evidence="1">
    <location>
        <begin position="367"/>
        <end position="386"/>
    </location>
</feature>
<keyword evidence="1" id="KW-0472">Membrane</keyword>
<name>A0A1H1NKW4_9GAMM</name>
<evidence type="ECO:0000256" key="1">
    <source>
        <dbReference type="SAM" id="Phobius"/>
    </source>
</evidence>
<feature type="transmembrane region" description="Helical" evidence="1">
    <location>
        <begin position="40"/>
        <end position="66"/>
    </location>
</feature>
<reference evidence="3" key="1">
    <citation type="submission" date="2016-10" db="EMBL/GenBank/DDBJ databases">
        <authorList>
            <person name="Varghese N."/>
            <person name="Submissions S."/>
        </authorList>
    </citation>
    <scope>NUCLEOTIDE SEQUENCE [LARGE SCALE GENOMIC DNA]</scope>
    <source>
        <strain evidence="3">NRRL B-51270</strain>
    </source>
</reference>
<feature type="transmembrane region" description="Helical" evidence="1">
    <location>
        <begin position="86"/>
        <end position="110"/>
    </location>
</feature>
<dbReference type="EMBL" id="LT629736">
    <property type="protein sequence ID" value="SDR99681.1"/>
    <property type="molecule type" value="Genomic_DNA"/>
</dbReference>
<dbReference type="InterPro" id="IPR052556">
    <property type="entry name" value="PolySynth_Transporter"/>
</dbReference>
<feature type="transmembrane region" description="Helical" evidence="1">
    <location>
        <begin position="12"/>
        <end position="34"/>
    </location>
</feature>
<keyword evidence="3" id="KW-1185">Reference proteome</keyword>
<keyword evidence="1" id="KW-1133">Transmembrane helix</keyword>
<feature type="transmembrane region" description="Helical" evidence="1">
    <location>
        <begin position="122"/>
        <end position="145"/>
    </location>
</feature>
<dbReference type="Proteomes" id="UP000243207">
    <property type="component" value="Chromosome I"/>
</dbReference>
<dbReference type="AlphaFoldDB" id="A0A1H1NKW4"/>
<feature type="transmembrane region" description="Helical" evidence="1">
    <location>
        <begin position="254"/>
        <end position="278"/>
    </location>
</feature>
<evidence type="ECO:0000313" key="2">
    <source>
        <dbReference type="EMBL" id="SDR99681.1"/>
    </source>
</evidence>
<dbReference type="PANTHER" id="PTHR43424:SF1">
    <property type="entry name" value="LOCUS PUTATIVE PROTEIN 1-RELATED"/>
    <property type="match status" value="1"/>
</dbReference>
<sequence>MLKITRTNLGQMAAAFAIKIAAGATSYILFVGLARYLGPGLFGTFSVLFSIAMVAGLAGSFGQQVFIVKETAVARRGANVEYEKGIYLFSAIVTLTVGSAFALAAGIAAAAHVDLPLKTVDLVLLSSLSFLYAVTQSTIGALRAQDKVLYAIFSRDVLWRLLAGGAITYLLLSEAESELTIALGVLVAPLCVIALSHVHMVWKTVRALRNGVKIRIKRWLDTSFGMSIIAVIAGSDTYLFTVILAVVATETETGAFFASMRTVDVINMFMIATTLISANRLSKAIAGGQHREFQGICNFLILVQLIPVLAVCGILAIFAEPVLCLFSSEYVEYGPILRLLSLGVAINALTGPTGLAMQIAGLHWLQVFYQGGALALCLLALPLSYTNFGLEGAAMSFIVSKTAWNVLAVWTLATQKSVNVSIVGLLGTSEIPSKDVIKGLKSQMSQRIR</sequence>
<keyword evidence="1" id="KW-0812">Transmembrane</keyword>